<comment type="caution">
    <text evidence="2">The sequence shown here is derived from an EMBL/GenBank/DDBJ whole genome shotgun (WGS) entry which is preliminary data.</text>
</comment>
<name>A0A8J2KF38_9HEXA</name>
<keyword evidence="3" id="KW-1185">Reference proteome</keyword>
<gene>
    <name evidence="2" type="ORF">AFUS01_LOCUS22463</name>
</gene>
<feature type="region of interest" description="Disordered" evidence="1">
    <location>
        <begin position="1"/>
        <end position="21"/>
    </location>
</feature>
<evidence type="ECO:0000313" key="3">
    <source>
        <dbReference type="Proteomes" id="UP000708208"/>
    </source>
</evidence>
<dbReference type="EMBL" id="CAJVCH010261707">
    <property type="protein sequence ID" value="CAG7734056.1"/>
    <property type="molecule type" value="Genomic_DNA"/>
</dbReference>
<evidence type="ECO:0000313" key="2">
    <source>
        <dbReference type="EMBL" id="CAG7734056.1"/>
    </source>
</evidence>
<sequence>KRSANNSSILGMSRKVKTPKRPTTFRTIPIALEIKKEADVDTRVAPRIFLDKRWIIYMGGESGNQSDKGFLNLRHWNDKSASAIGDGIAIPEEHIPVSANLRPATSSSKLGKDLQAKLRYFNRGSLFCLDQQQRLGADNAVSYSKNNTNLPKIFAPGIHNAISTTSSRGHHVTENVSASNSARRTTTGDEGADFSKIINNSNSIVHALNDAEEGYRLLKRFYRDVPFQGQNRTFVYVKRLGRTVNFDIRRSLWLIKRLVSYYMQNKLNAEELLKCLYRCSDICLQKDQTGIAGVDNDVEVDKAINFLQYMIT</sequence>
<dbReference type="Proteomes" id="UP000708208">
    <property type="component" value="Unassembled WGS sequence"/>
</dbReference>
<feature type="compositionally biased region" description="Polar residues" evidence="1">
    <location>
        <begin position="1"/>
        <end position="10"/>
    </location>
</feature>
<proteinExistence type="predicted"/>
<accession>A0A8J2KF38</accession>
<dbReference type="AlphaFoldDB" id="A0A8J2KF38"/>
<protein>
    <submittedName>
        <fullName evidence="2">Uncharacterized protein</fullName>
    </submittedName>
</protein>
<feature type="non-terminal residue" evidence="2">
    <location>
        <position position="1"/>
    </location>
</feature>
<evidence type="ECO:0000256" key="1">
    <source>
        <dbReference type="SAM" id="MobiDB-lite"/>
    </source>
</evidence>
<reference evidence="2" key="1">
    <citation type="submission" date="2021-06" db="EMBL/GenBank/DDBJ databases">
        <authorList>
            <person name="Hodson N. C."/>
            <person name="Mongue J. A."/>
            <person name="Jaron S. K."/>
        </authorList>
    </citation>
    <scope>NUCLEOTIDE SEQUENCE</scope>
</reference>
<organism evidence="2 3">
    <name type="scientific">Allacma fusca</name>
    <dbReference type="NCBI Taxonomy" id="39272"/>
    <lineage>
        <taxon>Eukaryota</taxon>
        <taxon>Metazoa</taxon>
        <taxon>Ecdysozoa</taxon>
        <taxon>Arthropoda</taxon>
        <taxon>Hexapoda</taxon>
        <taxon>Collembola</taxon>
        <taxon>Symphypleona</taxon>
        <taxon>Sminthuridae</taxon>
        <taxon>Allacma</taxon>
    </lineage>
</organism>